<keyword evidence="4" id="KW-1185">Reference proteome</keyword>
<dbReference type="Pfam" id="PF06742">
    <property type="entry name" value="DUF1214"/>
    <property type="match status" value="1"/>
</dbReference>
<dbReference type="InterPro" id="IPR037049">
    <property type="entry name" value="DUF1214_C_sf"/>
</dbReference>
<evidence type="ECO:0000259" key="1">
    <source>
        <dbReference type="Pfam" id="PF06742"/>
    </source>
</evidence>
<dbReference type="InterPro" id="IPR010679">
    <property type="entry name" value="DUF1254"/>
</dbReference>
<dbReference type="InterPro" id="IPR037050">
    <property type="entry name" value="DUF1254_sf"/>
</dbReference>
<dbReference type="InterPro" id="IPR010621">
    <property type="entry name" value="DUF1214"/>
</dbReference>
<evidence type="ECO:0000313" key="3">
    <source>
        <dbReference type="EMBL" id="WCT09990.1"/>
    </source>
</evidence>
<proteinExistence type="predicted"/>
<feature type="domain" description="DUF1214" evidence="1">
    <location>
        <begin position="347"/>
        <end position="458"/>
    </location>
</feature>
<reference evidence="3 4" key="1">
    <citation type="submission" date="2023-02" db="EMBL/GenBank/DDBJ databases">
        <title>Genome sequence of Mucilaginibacter jinjuensis strain KACC 16571.</title>
        <authorList>
            <person name="Kim S."/>
            <person name="Heo J."/>
            <person name="Kwon S.-W."/>
        </authorList>
    </citation>
    <scope>NUCLEOTIDE SEQUENCE [LARGE SCALE GENOMIC DNA]</scope>
    <source>
        <strain evidence="3 4">KACC 16571</strain>
    </source>
</reference>
<dbReference type="SUPFAM" id="SSF160935">
    <property type="entry name" value="VPA0735-like"/>
    <property type="match status" value="1"/>
</dbReference>
<organism evidence="3 4">
    <name type="scientific">Mucilaginibacter jinjuensis</name>
    <dbReference type="NCBI Taxonomy" id="1176721"/>
    <lineage>
        <taxon>Bacteria</taxon>
        <taxon>Pseudomonadati</taxon>
        <taxon>Bacteroidota</taxon>
        <taxon>Sphingobacteriia</taxon>
        <taxon>Sphingobacteriales</taxon>
        <taxon>Sphingobacteriaceae</taxon>
        <taxon>Mucilaginibacter</taxon>
    </lineage>
</organism>
<dbReference type="RefSeq" id="WP_273628086.1">
    <property type="nucleotide sequence ID" value="NZ_CP117167.1"/>
</dbReference>
<sequence length="475" mass="53160">MKKLLIILFPVFLFADGYSQGKKPGNFNNSTVTINGKAQVVNIDSARAIAKDAWIYGYSMFYNYKTIYLYGINKNYSDYAGGFNRFKHYAKMFTPADTSIVTPNDDTPYSWAMLNLTAEPVILHVPDISNRYYVMQLIDLYTYNFAYVGTRATGTKAGNYMIVGPNWHGDKPAGVDKVFKCETNLVTILGRTEVKGESDIPNVKSIQAQYKLMPLHEFEKKAAPALVKYALPLPVWKDKDYSSTAFIGVLNSLLQYTSVHPSEINLRKRFASIGIAPGLATDKIKYPKEITDAINAGIKDGQQTLAKSEAKTISSINLFGTREDLHNNYLTRATAAAMGLFGNTKEEAVYTGSIRDNTGKYLMGTSKYTLTFTKDQIPPVKYFWSITAYVIPQRYLVKNPINRYSIGDRSKALKYEKDGSLIIYLQSTSPGKDKESNWLPSPASGPFNYVVRLYGPKEAVTNGVWKQPLPVKQGK</sequence>
<dbReference type="Gene3D" id="2.60.120.600">
    <property type="entry name" value="Domain of unknown function DUF1214, C-terminal domain"/>
    <property type="match status" value="1"/>
</dbReference>
<feature type="domain" description="DUF1254" evidence="2">
    <location>
        <begin position="83"/>
        <end position="214"/>
    </location>
</feature>
<protein>
    <submittedName>
        <fullName evidence="3">DUF1254 domain-containing protein</fullName>
    </submittedName>
</protein>
<dbReference type="Gene3D" id="2.60.40.1610">
    <property type="entry name" value="Domain of unknown function DUF1254"/>
    <property type="match status" value="1"/>
</dbReference>
<name>A0ABY7T0M7_9SPHI</name>
<dbReference type="Proteomes" id="UP001216139">
    <property type="component" value="Chromosome"/>
</dbReference>
<evidence type="ECO:0000259" key="2">
    <source>
        <dbReference type="Pfam" id="PF06863"/>
    </source>
</evidence>
<evidence type="ECO:0000313" key="4">
    <source>
        <dbReference type="Proteomes" id="UP001216139"/>
    </source>
</evidence>
<dbReference type="EMBL" id="CP117167">
    <property type="protein sequence ID" value="WCT09990.1"/>
    <property type="molecule type" value="Genomic_DNA"/>
</dbReference>
<dbReference type="Pfam" id="PF06863">
    <property type="entry name" value="DUF1254"/>
    <property type="match status" value="1"/>
</dbReference>
<accession>A0ABY7T0M7</accession>
<gene>
    <name evidence="3" type="ORF">PQO05_14755</name>
</gene>
<dbReference type="PANTHER" id="PTHR36509:SF2">
    <property type="entry name" value="BLL3101 PROTEIN"/>
    <property type="match status" value="1"/>
</dbReference>
<dbReference type="PANTHER" id="PTHR36509">
    <property type="entry name" value="BLL3101 PROTEIN"/>
    <property type="match status" value="1"/>
</dbReference>